<protein>
    <submittedName>
        <fullName evidence="1">Uncharacterized protein</fullName>
    </submittedName>
</protein>
<dbReference type="OMA" id="EIIMAYF"/>
<dbReference type="EMBL" id="CAJJDP010000082">
    <property type="protein sequence ID" value="CAD8184343.1"/>
    <property type="molecule type" value="Genomic_DNA"/>
</dbReference>
<proteinExistence type="predicted"/>
<dbReference type="AlphaFoldDB" id="A0A8S1W620"/>
<accession>A0A8S1W620</accession>
<sequence>MNIKIVYNTKTHKIAPKLQTLEEIKKAILTLYPKQLADGFELYVTLHPQMDPFKILDDSCFLRIQELYHQLNWKSIKFLVKDLISPNLTNEDLQILNQSVIVQSTVQLSTFNNLLQQKPQPKQEVIETKKQIMIADEKKPEIFLAEQIIKELQKQEFQELDYESEEFKQFIIDQIDERLKHYGIIENQNKPKIPEYQMSLQTRNLKITQFVNQQFQFQVQIMNTGNAIWRKKFVELVGVSGYYKNILVDLQQDTAPGQIATFSWNAFMPSYPIQNMQNEFQLAYIEGNQRGFFGEKIQIEFTSVQNAAYQPFVKNIDQNKVQQLMENAEIPREKAIEFIQFYGADSQIEEIIMAYFDQPK</sequence>
<evidence type="ECO:0000313" key="1">
    <source>
        <dbReference type="EMBL" id="CAD8184343.1"/>
    </source>
</evidence>
<evidence type="ECO:0000313" key="2">
    <source>
        <dbReference type="Proteomes" id="UP000683925"/>
    </source>
</evidence>
<name>A0A8S1W620_PAROT</name>
<comment type="caution">
    <text evidence="1">The sequence shown here is derived from an EMBL/GenBank/DDBJ whole genome shotgun (WGS) entry which is preliminary data.</text>
</comment>
<reference evidence="1" key="1">
    <citation type="submission" date="2021-01" db="EMBL/GenBank/DDBJ databases">
        <authorList>
            <consortium name="Genoscope - CEA"/>
            <person name="William W."/>
        </authorList>
    </citation>
    <scope>NUCLEOTIDE SEQUENCE</scope>
</reference>
<keyword evidence="2" id="KW-1185">Reference proteome</keyword>
<gene>
    <name evidence="1" type="ORF">POCTA_138.1.T0830046</name>
</gene>
<dbReference type="OrthoDB" id="306043at2759"/>
<organism evidence="1 2">
    <name type="scientific">Paramecium octaurelia</name>
    <dbReference type="NCBI Taxonomy" id="43137"/>
    <lineage>
        <taxon>Eukaryota</taxon>
        <taxon>Sar</taxon>
        <taxon>Alveolata</taxon>
        <taxon>Ciliophora</taxon>
        <taxon>Intramacronucleata</taxon>
        <taxon>Oligohymenophorea</taxon>
        <taxon>Peniculida</taxon>
        <taxon>Parameciidae</taxon>
        <taxon>Paramecium</taxon>
    </lineage>
</organism>
<dbReference type="Proteomes" id="UP000683925">
    <property type="component" value="Unassembled WGS sequence"/>
</dbReference>